<proteinExistence type="predicted"/>
<comment type="caution">
    <text evidence="3">The sequence shown here is derived from an EMBL/GenBank/DDBJ whole genome shotgun (WGS) entry which is preliminary data.</text>
</comment>
<sequence length="179" mass="19974">MFQKREENKLSPKDKITPMDILLFVILVITMVMAFLALALEPDYYASDAPNDHTTTTATTNTPSTATQNATETPRPINVNRLVSAIFCVLAFLCIVSSILLHTILFCTCEKRAREMNISVIVLVWFGFLLFAISAAVSYRQIPNDGAWLMAAACVTVVSTLIAIFLYVEEQHIDRNQIL</sequence>
<feature type="transmembrane region" description="Helical" evidence="2">
    <location>
        <begin position="118"/>
        <end position="140"/>
    </location>
</feature>
<dbReference type="AlphaFoldDB" id="A0A4E0R8W1"/>
<feature type="transmembrane region" description="Helical" evidence="2">
    <location>
        <begin position="146"/>
        <end position="168"/>
    </location>
</feature>
<evidence type="ECO:0000256" key="2">
    <source>
        <dbReference type="SAM" id="Phobius"/>
    </source>
</evidence>
<evidence type="ECO:0000313" key="3">
    <source>
        <dbReference type="EMBL" id="THD22584.1"/>
    </source>
</evidence>
<reference evidence="3" key="1">
    <citation type="submission" date="2019-03" db="EMBL/GenBank/DDBJ databases">
        <title>Improved annotation for the trematode Fasciola hepatica.</title>
        <authorList>
            <person name="Choi Y.-J."/>
            <person name="Martin J."/>
            <person name="Mitreva M."/>
        </authorList>
    </citation>
    <scope>NUCLEOTIDE SEQUENCE [LARGE SCALE GENOMIC DNA]</scope>
</reference>
<feature type="region of interest" description="Disordered" evidence="1">
    <location>
        <begin position="51"/>
        <end position="72"/>
    </location>
</feature>
<protein>
    <submittedName>
        <fullName evidence="3">Uncharacterized protein</fullName>
    </submittedName>
</protein>
<feature type="transmembrane region" description="Helical" evidence="2">
    <location>
        <begin position="82"/>
        <end position="106"/>
    </location>
</feature>
<feature type="transmembrane region" description="Helical" evidence="2">
    <location>
        <begin position="21"/>
        <end position="40"/>
    </location>
</feature>
<organism evidence="3 4">
    <name type="scientific">Fasciola hepatica</name>
    <name type="common">Liver fluke</name>
    <dbReference type="NCBI Taxonomy" id="6192"/>
    <lineage>
        <taxon>Eukaryota</taxon>
        <taxon>Metazoa</taxon>
        <taxon>Spiralia</taxon>
        <taxon>Lophotrochozoa</taxon>
        <taxon>Platyhelminthes</taxon>
        <taxon>Trematoda</taxon>
        <taxon>Digenea</taxon>
        <taxon>Plagiorchiida</taxon>
        <taxon>Echinostomata</taxon>
        <taxon>Echinostomatoidea</taxon>
        <taxon>Fasciolidae</taxon>
        <taxon>Fasciola</taxon>
    </lineage>
</organism>
<accession>A0A4E0R8W1</accession>
<keyword evidence="4" id="KW-1185">Reference proteome</keyword>
<dbReference type="EMBL" id="JXXN02002659">
    <property type="protein sequence ID" value="THD22584.1"/>
    <property type="molecule type" value="Genomic_DNA"/>
</dbReference>
<keyword evidence="2" id="KW-0472">Membrane</keyword>
<feature type="compositionally biased region" description="Low complexity" evidence="1">
    <location>
        <begin position="54"/>
        <end position="71"/>
    </location>
</feature>
<keyword evidence="2" id="KW-1133">Transmembrane helix</keyword>
<keyword evidence="2" id="KW-0812">Transmembrane</keyword>
<dbReference type="Proteomes" id="UP000230066">
    <property type="component" value="Unassembled WGS sequence"/>
</dbReference>
<name>A0A4E0R8W1_FASHE</name>
<evidence type="ECO:0000313" key="4">
    <source>
        <dbReference type="Proteomes" id="UP000230066"/>
    </source>
</evidence>
<gene>
    <name evidence="3" type="ORF">D915_006382</name>
</gene>
<evidence type="ECO:0000256" key="1">
    <source>
        <dbReference type="SAM" id="MobiDB-lite"/>
    </source>
</evidence>